<accession>A0A090MR55</accession>
<comment type="caution">
    <text evidence="1">The sequence shown here is derived from an EMBL/GenBank/DDBJ whole genome shotgun (WGS) entry which is preliminary data.</text>
</comment>
<keyword evidence="2" id="KW-1185">Reference proteome</keyword>
<dbReference type="EMBL" id="CCAZ020000001">
    <property type="protein sequence ID" value="CEG08722.1"/>
    <property type="molecule type" value="Genomic_DNA"/>
</dbReference>
<protein>
    <submittedName>
        <fullName evidence="1">P22 coat protein-gene protein 5</fullName>
    </submittedName>
</protein>
<reference evidence="1 2" key="1">
    <citation type="journal article" date="2014" name="Genome Announc.">
        <title>Genome Sequence of Afipia felis Strain 76713, Isolated in Hospital Water Using an Amoeba Co-Culture Procedure.</title>
        <authorList>
            <person name="Benamar S."/>
            <person name="La Scola B."/>
            <person name="Croce O."/>
        </authorList>
    </citation>
    <scope>NUCLEOTIDE SEQUENCE [LARGE SCALE GENOMIC DNA]</scope>
    <source>
        <strain evidence="1 2">76713</strain>
    </source>
</reference>
<sequence>MGNLTLTIAPQIITSGAFQTVSAAPADNALLTFVGTAGTAYANSLMFHKNAFALCMVPMVKPPGSVDCSRQSKNGISVRVIPYYDGTNDVSNWRLDVLYGTKTIDPRLAVRVSGT</sequence>
<dbReference type="Pfam" id="PF11651">
    <property type="entry name" value="P22_CoatProtein"/>
    <property type="match status" value="1"/>
</dbReference>
<organism evidence="1 2">
    <name type="scientific">Afipia felis</name>
    <name type="common">Cat scratch disease bacillus</name>
    <dbReference type="NCBI Taxonomy" id="1035"/>
    <lineage>
        <taxon>Bacteria</taxon>
        <taxon>Pseudomonadati</taxon>
        <taxon>Pseudomonadota</taxon>
        <taxon>Alphaproteobacteria</taxon>
        <taxon>Hyphomicrobiales</taxon>
        <taxon>Nitrobacteraceae</taxon>
        <taxon>Afipia</taxon>
    </lineage>
</organism>
<dbReference type="InterPro" id="IPR024659">
    <property type="entry name" value="Phage_coat_Gp5"/>
</dbReference>
<name>A0A090MR55_AFIFE</name>
<proteinExistence type="predicted"/>
<evidence type="ECO:0000313" key="1">
    <source>
        <dbReference type="EMBL" id="CEG08722.1"/>
    </source>
</evidence>
<gene>
    <name evidence="1" type="ORF">BN961_02140</name>
</gene>
<evidence type="ECO:0000313" key="2">
    <source>
        <dbReference type="Proteomes" id="UP000035762"/>
    </source>
</evidence>
<dbReference type="STRING" id="1035.BN961_02140"/>
<dbReference type="Proteomes" id="UP000035762">
    <property type="component" value="Unassembled WGS sequence"/>
</dbReference>
<dbReference type="AlphaFoldDB" id="A0A090MR55"/>
<dbReference type="RefSeq" id="WP_283805015.1">
    <property type="nucleotide sequence ID" value="NZ_CCAZ020000001.1"/>
</dbReference>